<dbReference type="Pfam" id="PF05485">
    <property type="entry name" value="THAP"/>
    <property type="match status" value="1"/>
</dbReference>
<feature type="coiled-coil region" evidence="6">
    <location>
        <begin position="135"/>
        <end position="162"/>
    </location>
</feature>
<keyword evidence="6" id="KW-0175">Coiled coil</keyword>
<dbReference type="SMART" id="SM00980">
    <property type="entry name" value="THAP"/>
    <property type="match status" value="1"/>
</dbReference>
<evidence type="ECO:0000256" key="5">
    <source>
        <dbReference type="PROSITE-ProRule" id="PRU00309"/>
    </source>
</evidence>
<evidence type="ECO:0000313" key="9">
    <source>
        <dbReference type="Proteomes" id="UP001159042"/>
    </source>
</evidence>
<evidence type="ECO:0000259" key="7">
    <source>
        <dbReference type="PROSITE" id="PS50950"/>
    </source>
</evidence>
<dbReference type="Gene3D" id="6.20.210.20">
    <property type="entry name" value="THAP domain"/>
    <property type="match status" value="1"/>
</dbReference>
<evidence type="ECO:0000313" key="8">
    <source>
        <dbReference type="EMBL" id="KAJ8914789.1"/>
    </source>
</evidence>
<dbReference type="EMBL" id="JANEYG010000063">
    <property type="protein sequence ID" value="KAJ8914789.1"/>
    <property type="molecule type" value="Genomic_DNA"/>
</dbReference>
<comment type="caution">
    <text evidence="8">The sequence shown here is derived from an EMBL/GenBank/DDBJ whole genome shotgun (WGS) entry which is preliminary data.</text>
</comment>
<feature type="domain" description="THAP-type" evidence="7">
    <location>
        <begin position="1"/>
        <end position="92"/>
    </location>
</feature>
<evidence type="ECO:0000256" key="2">
    <source>
        <dbReference type="ARBA" id="ARBA00022771"/>
    </source>
</evidence>
<keyword evidence="4 5" id="KW-0238">DNA-binding</keyword>
<dbReference type="GO" id="GO:0043565">
    <property type="term" value="F:sequence-specific DNA binding"/>
    <property type="evidence" value="ECO:0007669"/>
    <property type="project" value="InterPro"/>
</dbReference>
<keyword evidence="1" id="KW-0479">Metal-binding</keyword>
<dbReference type="InterPro" id="IPR026516">
    <property type="entry name" value="THAP1/10"/>
</dbReference>
<name>A0AAV8VKY7_9CUCU</name>
<dbReference type="Proteomes" id="UP001159042">
    <property type="component" value="Unassembled WGS sequence"/>
</dbReference>
<dbReference type="GO" id="GO:0008270">
    <property type="term" value="F:zinc ion binding"/>
    <property type="evidence" value="ECO:0007669"/>
    <property type="project" value="UniProtKB-KW"/>
</dbReference>
<evidence type="ECO:0000256" key="6">
    <source>
        <dbReference type="SAM" id="Coils"/>
    </source>
</evidence>
<organism evidence="8 9">
    <name type="scientific">Exocentrus adspersus</name>
    <dbReference type="NCBI Taxonomy" id="1586481"/>
    <lineage>
        <taxon>Eukaryota</taxon>
        <taxon>Metazoa</taxon>
        <taxon>Ecdysozoa</taxon>
        <taxon>Arthropoda</taxon>
        <taxon>Hexapoda</taxon>
        <taxon>Insecta</taxon>
        <taxon>Pterygota</taxon>
        <taxon>Neoptera</taxon>
        <taxon>Endopterygota</taxon>
        <taxon>Coleoptera</taxon>
        <taxon>Polyphaga</taxon>
        <taxon>Cucujiformia</taxon>
        <taxon>Chrysomeloidea</taxon>
        <taxon>Cerambycidae</taxon>
        <taxon>Lamiinae</taxon>
        <taxon>Acanthocinini</taxon>
        <taxon>Exocentrus</taxon>
    </lineage>
</organism>
<gene>
    <name evidence="8" type="ORF">NQ315_014531</name>
</gene>
<evidence type="ECO:0000256" key="4">
    <source>
        <dbReference type="ARBA" id="ARBA00023125"/>
    </source>
</evidence>
<dbReference type="AlphaFoldDB" id="A0AAV8VKY7"/>
<keyword evidence="3" id="KW-0862">Zinc</keyword>
<keyword evidence="2 5" id="KW-0863">Zinc-finger</keyword>
<dbReference type="PROSITE" id="PS50950">
    <property type="entry name" value="ZF_THAP"/>
    <property type="match status" value="1"/>
</dbReference>
<dbReference type="SMART" id="SM00692">
    <property type="entry name" value="DM3"/>
    <property type="match status" value="1"/>
</dbReference>
<reference evidence="8 9" key="1">
    <citation type="journal article" date="2023" name="Insect Mol. Biol.">
        <title>Genome sequencing provides insights into the evolution of gene families encoding plant cell wall-degrading enzymes in longhorned beetles.</title>
        <authorList>
            <person name="Shin N.R."/>
            <person name="Okamura Y."/>
            <person name="Kirsch R."/>
            <person name="Pauchet Y."/>
        </authorList>
    </citation>
    <scope>NUCLEOTIDE SEQUENCE [LARGE SCALE GENOMIC DNA]</scope>
    <source>
        <strain evidence="8">EAD_L_NR</strain>
    </source>
</reference>
<dbReference type="PANTHER" id="PTHR46600">
    <property type="entry name" value="THAP DOMAIN-CONTAINING"/>
    <property type="match status" value="1"/>
</dbReference>
<evidence type="ECO:0000256" key="3">
    <source>
        <dbReference type="ARBA" id="ARBA00022833"/>
    </source>
</evidence>
<keyword evidence="9" id="KW-1185">Reference proteome</keyword>
<accession>A0AAV8VKY7</accession>
<protein>
    <recommendedName>
        <fullName evidence="7">THAP-type domain-containing protein</fullName>
    </recommendedName>
</protein>
<dbReference type="PANTHER" id="PTHR46600:SF11">
    <property type="entry name" value="THAP DOMAIN-CONTAINING PROTEIN 10"/>
    <property type="match status" value="1"/>
</dbReference>
<dbReference type="InterPro" id="IPR038441">
    <property type="entry name" value="THAP_Znf_sf"/>
</dbReference>
<proteinExistence type="predicted"/>
<dbReference type="SUPFAM" id="SSF57716">
    <property type="entry name" value="Glucocorticoid receptor-like (DNA-binding domain)"/>
    <property type="match status" value="1"/>
</dbReference>
<sequence length="266" mass="30453">MRCAVCRCNSDNQSKKNPYSDIKFFHFPKDETLCKKWLLATKREDKFNLKTACICSKHFQDTDYKLNLQHELLNYKPKRYRGLKDDAVPSLNLPSRTNIKKNSNGHCSGIQKRDRKRVVADLLSAVQTIMTGTDINRVEESLASRNQEIVALKQKLSALEKVFSKNQLKKLQSNKRIQWSVSEVSNGIVLHSAGPRAYRLMLKKGYPYPAVATLRAWLRKIKIQPGILRNVFKLIDSSDFNKPDRKIQLCKCPGIGATEIILDCSI</sequence>
<dbReference type="InterPro" id="IPR006612">
    <property type="entry name" value="THAP_Znf"/>
</dbReference>
<evidence type="ECO:0000256" key="1">
    <source>
        <dbReference type="ARBA" id="ARBA00022723"/>
    </source>
</evidence>